<feature type="signal peptide" evidence="1">
    <location>
        <begin position="1"/>
        <end position="25"/>
    </location>
</feature>
<feature type="non-terminal residue" evidence="2">
    <location>
        <position position="194"/>
    </location>
</feature>
<gene>
    <name evidence="2" type="ORF">PR048_001819</name>
</gene>
<sequence>MEVENHSILQSCFTMWLALLQCVEQLLKEWLALVEYFDQLDVRETNLEYPNCIFISFRVLPRFTKLNIVFQKERPCAHKLYPQICVLLLQLIASFVQFGIQKCDITAVDFNKGNQLTDVIVRRFYGQEHENCIVSYTLDVEVPKNIVILDPTHRSSGDWQNVKALVVMFPNIIPDNKRDKRQEEFISYSLREPV</sequence>
<keyword evidence="3" id="KW-1185">Reference proteome</keyword>
<organism evidence="2 3">
    <name type="scientific">Dryococelus australis</name>
    <dbReference type="NCBI Taxonomy" id="614101"/>
    <lineage>
        <taxon>Eukaryota</taxon>
        <taxon>Metazoa</taxon>
        <taxon>Ecdysozoa</taxon>
        <taxon>Arthropoda</taxon>
        <taxon>Hexapoda</taxon>
        <taxon>Insecta</taxon>
        <taxon>Pterygota</taxon>
        <taxon>Neoptera</taxon>
        <taxon>Polyneoptera</taxon>
        <taxon>Phasmatodea</taxon>
        <taxon>Verophasmatodea</taxon>
        <taxon>Anareolatae</taxon>
        <taxon>Phasmatidae</taxon>
        <taxon>Eurycanthinae</taxon>
        <taxon>Dryococelus</taxon>
    </lineage>
</organism>
<accession>A0ABQ9IIE6</accession>
<protein>
    <submittedName>
        <fullName evidence="2">Uncharacterized protein</fullName>
    </submittedName>
</protein>
<keyword evidence="1" id="KW-0732">Signal</keyword>
<dbReference type="Proteomes" id="UP001159363">
    <property type="component" value="Chromosome 1"/>
</dbReference>
<feature type="chain" id="PRO_5046851925" evidence="1">
    <location>
        <begin position="26"/>
        <end position="194"/>
    </location>
</feature>
<evidence type="ECO:0000313" key="2">
    <source>
        <dbReference type="EMBL" id="KAJ8896475.1"/>
    </source>
</evidence>
<proteinExistence type="predicted"/>
<name>A0ABQ9IIE6_9NEOP</name>
<evidence type="ECO:0000256" key="1">
    <source>
        <dbReference type="SAM" id="SignalP"/>
    </source>
</evidence>
<evidence type="ECO:0000313" key="3">
    <source>
        <dbReference type="Proteomes" id="UP001159363"/>
    </source>
</evidence>
<dbReference type="EMBL" id="JARBHB010000001">
    <property type="protein sequence ID" value="KAJ8896475.1"/>
    <property type="molecule type" value="Genomic_DNA"/>
</dbReference>
<comment type="caution">
    <text evidence="2">The sequence shown here is derived from an EMBL/GenBank/DDBJ whole genome shotgun (WGS) entry which is preliminary data.</text>
</comment>
<reference evidence="2 3" key="1">
    <citation type="submission" date="2023-02" db="EMBL/GenBank/DDBJ databases">
        <title>LHISI_Scaffold_Assembly.</title>
        <authorList>
            <person name="Stuart O.P."/>
            <person name="Cleave R."/>
            <person name="Magrath M.J.L."/>
            <person name="Mikheyev A.S."/>
        </authorList>
    </citation>
    <scope>NUCLEOTIDE SEQUENCE [LARGE SCALE GENOMIC DNA]</scope>
    <source>
        <strain evidence="2">Daus_M_001</strain>
        <tissue evidence="2">Leg muscle</tissue>
    </source>
</reference>